<name>A0A7T1TA27_9ACTN</name>
<dbReference type="PANTHER" id="PTHR33744:SF1">
    <property type="entry name" value="DNA-BINDING TRANSCRIPTIONAL ACTIVATOR ADER"/>
    <property type="match status" value="1"/>
</dbReference>
<accession>A0A7T1TA27</accession>
<dbReference type="PANTHER" id="PTHR33744">
    <property type="entry name" value="CARBOHYDRATE DIACID REGULATOR"/>
    <property type="match status" value="1"/>
</dbReference>
<keyword evidence="3" id="KW-1185">Reference proteome</keyword>
<dbReference type="InterPro" id="IPR042070">
    <property type="entry name" value="PucR_C-HTH_sf"/>
</dbReference>
<dbReference type="Proteomes" id="UP000595046">
    <property type="component" value="Chromosome"/>
</dbReference>
<protein>
    <submittedName>
        <fullName evidence="2">PucR family transcriptional regulator</fullName>
    </submittedName>
</protein>
<feature type="domain" description="PucR C-terminal helix-turn-helix" evidence="1">
    <location>
        <begin position="551"/>
        <end position="596"/>
    </location>
</feature>
<sequence length="629" mass="67122">MLSLADFLYSSADSLCYYPGIHTLRRESAVVERVVITDTDWRLSEAEPGKAALAVIPAEGADIDAATIPQAMARLVQQGVTAIALTAADGVTFPDGIEREAARCGIPVLVPARAGSATAERIRGDLVDLQVAVQEAHREQIAYGARLATELEHRDPENAPARLTRWLAGELAREEATARRVPPSERPPDIITGNEVAEEAYRQVRDGKRPTAHIPGKPNVLLNRTSATRPFEVLVAASPREWTPHLVDLARQTARHILYSQGVALRQQLRKTELAVRVAIVQQLLTGDVGHARRAAAGLPSGQLTGQDARMAVLQCATAEDRELAMLAAEDATGGRALVSECPAVKRDVLIVLPKRIARDDAAVRAMLSPLTEGTGAAVGVSNTMPYWSLAFLYTTARGALAAARGAEDRIVVAAGGTTLSGELPQHLYAAWAAAVRAPLARRFPDGQRDMVHATVVAVAEGTTIAARLLNLGHTTVRTYMETVIGAMGLDHRQETHRAVAQLALTAPSVPAVGDASTTPVQPLASLLAHDGPRRWAETVLSPRSDPDSIELLATWLRNNAETIATARACGLGRNTVRRRLEALAHKLALPLTDPGGSGLHEVLWALVIRGDLDVGLLPDPTAEDPAPH</sequence>
<proteinExistence type="predicted"/>
<organism evidence="2 3">
    <name type="scientific">Streptomyces bathyalis</name>
    <dbReference type="NCBI Taxonomy" id="2710756"/>
    <lineage>
        <taxon>Bacteria</taxon>
        <taxon>Bacillati</taxon>
        <taxon>Actinomycetota</taxon>
        <taxon>Actinomycetes</taxon>
        <taxon>Kitasatosporales</taxon>
        <taxon>Streptomycetaceae</taxon>
        <taxon>Streptomyces</taxon>
    </lineage>
</organism>
<evidence type="ECO:0000313" key="2">
    <source>
        <dbReference type="EMBL" id="QPP09193.1"/>
    </source>
</evidence>
<dbReference type="EMBL" id="CP048882">
    <property type="protein sequence ID" value="QPP09193.1"/>
    <property type="molecule type" value="Genomic_DNA"/>
</dbReference>
<dbReference type="Pfam" id="PF13556">
    <property type="entry name" value="HTH_30"/>
    <property type="match status" value="1"/>
</dbReference>
<dbReference type="InterPro" id="IPR051448">
    <property type="entry name" value="CdaR-like_regulators"/>
</dbReference>
<gene>
    <name evidence="2" type="ORF">G4Z16_25385</name>
</gene>
<dbReference type="Gene3D" id="1.10.10.2840">
    <property type="entry name" value="PucR C-terminal helix-turn-helix domain"/>
    <property type="match status" value="1"/>
</dbReference>
<dbReference type="KEGG" id="sbat:G4Z16_25385"/>
<dbReference type="AlphaFoldDB" id="A0A7T1TA27"/>
<evidence type="ECO:0000313" key="3">
    <source>
        <dbReference type="Proteomes" id="UP000595046"/>
    </source>
</evidence>
<reference evidence="3" key="1">
    <citation type="submission" date="2020-02" db="EMBL/GenBank/DDBJ databases">
        <title>Streptomyces sp. ASO4wet.</title>
        <authorList>
            <person name="Risdian C."/>
            <person name="Landwehr W."/>
            <person name="Schupp P."/>
            <person name="Wink J."/>
        </authorList>
    </citation>
    <scope>NUCLEOTIDE SEQUENCE [LARGE SCALE GENOMIC DNA]</scope>
    <source>
        <strain evidence="3">ASO4wet</strain>
    </source>
</reference>
<dbReference type="RefSeq" id="WP_197352967.1">
    <property type="nucleotide sequence ID" value="NZ_CP048882.1"/>
</dbReference>
<evidence type="ECO:0000259" key="1">
    <source>
        <dbReference type="Pfam" id="PF13556"/>
    </source>
</evidence>
<dbReference type="InterPro" id="IPR025736">
    <property type="entry name" value="PucR_C-HTH_dom"/>
</dbReference>